<accession>A0ABP0JZ86</accession>
<feature type="non-terminal residue" evidence="1">
    <location>
        <position position="334"/>
    </location>
</feature>
<comment type="caution">
    <text evidence="1">The sequence shown here is derived from an EMBL/GenBank/DDBJ whole genome shotgun (WGS) entry which is preliminary data.</text>
</comment>
<protein>
    <recommendedName>
        <fullName evidence="3">Peroxisomal membrane protein PEX16</fullName>
    </recommendedName>
</protein>
<proteinExistence type="predicted"/>
<reference evidence="1 2" key="1">
    <citation type="submission" date="2024-02" db="EMBL/GenBank/DDBJ databases">
        <authorList>
            <person name="Chen Y."/>
            <person name="Shah S."/>
            <person name="Dougan E. K."/>
            <person name="Thang M."/>
            <person name="Chan C."/>
        </authorList>
    </citation>
    <scope>NUCLEOTIDE SEQUENCE [LARGE SCALE GENOMIC DNA]</scope>
</reference>
<organism evidence="1 2">
    <name type="scientific">Durusdinium trenchii</name>
    <dbReference type="NCBI Taxonomy" id="1381693"/>
    <lineage>
        <taxon>Eukaryota</taxon>
        <taxon>Sar</taxon>
        <taxon>Alveolata</taxon>
        <taxon>Dinophyceae</taxon>
        <taxon>Suessiales</taxon>
        <taxon>Symbiodiniaceae</taxon>
        <taxon>Durusdinium</taxon>
    </lineage>
</organism>
<evidence type="ECO:0000313" key="1">
    <source>
        <dbReference type="EMBL" id="CAK9019780.1"/>
    </source>
</evidence>
<name>A0ABP0JZ86_9DINO</name>
<gene>
    <name evidence="1" type="ORF">SCF082_LOCUS14657</name>
</gene>
<feature type="non-terminal residue" evidence="1">
    <location>
        <position position="1"/>
    </location>
</feature>
<sequence length="334" mass="37730">AELGERLRGERGERRGRWSVAQSFSESFRGPSGQSIAVSTLPVDFFTFVNSCLLEKDRGLHAWDLCCLRVAKFVIKEVQESLRGWLFATLPEVPRGWNSRQTDGLPTLLRRWYWGVTLVANALPSFQQQCQEITANYCRSGPSSDETKSEEGDAEEEATHVNLVRPPEVDCGSDPVPREWRFEREEQDFESILEAFLWAACDVATGSWRRKVLNPSDSGQGSLVPSLNQLLNPNLQLLRSWLDPMLFERLLLKIFLVCIGCYIVKLSCGSWLQGIRSRDDQVHALSQEAVTLCNYFAGMSKKPLGASEECGLWEPGRVLNVLHAVLQLPGDKWR</sequence>
<evidence type="ECO:0008006" key="3">
    <source>
        <dbReference type="Google" id="ProtNLM"/>
    </source>
</evidence>
<evidence type="ECO:0000313" key="2">
    <source>
        <dbReference type="Proteomes" id="UP001642464"/>
    </source>
</evidence>
<dbReference type="EMBL" id="CAXAMM010009226">
    <property type="protein sequence ID" value="CAK9019780.1"/>
    <property type="molecule type" value="Genomic_DNA"/>
</dbReference>
<keyword evidence="2" id="KW-1185">Reference proteome</keyword>
<dbReference type="Proteomes" id="UP001642464">
    <property type="component" value="Unassembled WGS sequence"/>
</dbReference>